<protein>
    <submittedName>
        <fullName evidence="2">Uncharacterized protein</fullName>
    </submittedName>
</protein>
<dbReference type="Proteomes" id="UP000028045">
    <property type="component" value="Unassembled WGS sequence"/>
</dbReference>
<keyword evidence="3" id="KW-1185">Reference proteome</keyword>
<reference evidence="2 3" key="1">
    <citation type="journal article" date="2014" name="BMC Genomics">
        <title>Comparative genome sequencing reveals chemotype-specific gene clusters in the toxigenic black mold Stachybotrys.</title>
        <authorList>
            <person name="Semeiks J."/>
            <person name="Borek D."/>
            <person name="Otwinowski Z."/>
            <person name="Grishin N.V."/>
        </authorList>
    </citation>
    <scope>NUCLEOTIDE SEQUENCE [LARGE SCALE GENOMIC DNA]</scope>
    <source>
        <strain evidence="3">CBS 109288 / IBT 7711</strain>
    </source>
</reference>
<feature type="region of interest" description="Disordered" evidence="1">
    <location>
        <begin position="23"/>
        <end position="56"/>
    </location>
</feature>
<organism evidence="2 3">
    <name type="scientific">Stachybotrys chartarum (strain CBS 109288 / IBT 7711)</name>
    <name type="common">Toxic black mold</name>
    <name type="synonym">Stilbospora chartarum</name>
    <dbReference type="NCBI Taxonomy" id="1280523"/>
    <lineage>
        <taxon>Eukaryota</taxon>
        <taxon>Fungi</taxon>
        <taxon>Dikarya</taxon>
        <taxon>Ascomycota</taxon>
        <taxon>Pezizomycotina</taxon>
        <taxon>Sordariomycetes</taxon>
        <taxon>Hypocreomycetidae</taxon>
        <taxon>Hypocreales</taxon>
        <taxon>Stachybotryaceae</taxon>
        <taxon>Stachybotrys</taxon>
    </lineage>
</organism>
<evidence type="ECO:0000313" key="3">
    <source>
        <dbReference type="Proteomes" id="UP000028045"/>
    </source>
</evidence>
<sequence length="251" mass="27927">MVPKATAQKQNLGRFWEIKKNANDTNWTRKQDNREKGTKSKHNRRRSHQGSSLGRTMDRWVKEGWRRFSSGGGTKAHWTACAWGEVFRGSADARRQGGDSHWQYWWSTGYFLETAARCVFQGGRGPVCSARGPPTIPAERLARQICLERSLRVAGGAALFCEGPPRFSSGAVDQDDEMPLVPSEASTPPFLSALKRGRRAIVNWADVIPPPQYVMYAIPARGLDPTNHTSPNLPACPSPCPYLPPNHETSL</sequence>
<accession>A0A084B379</accession>
<feature type="compositionally biased region" description="Basic residues" evidence="1">
    <location>
        <begin position="39"/>
        <end position="48"/>
    </location>
</feature>
<gene>
    <name evidence="2" type="ORF">S7711_10331</name>
</gene>
<evidence type="ECO:0000256" key="1">
    <source>
        <dbReference type="SAM" id="MobiDB-lite"/>
    </source>
</evidence>
<evidence type="ECO:0000313" key="2">
    <source>
        <dbReference type="EMBL" id="KEY72008.1"/>
    </source>
</evidence>
<dbReference type="EMBL" id="KL648097">
    <property type="protein sequence ID" value="KEY72008.1"/>
    <property type="molecule type" value="Genomic_DNA"/>
</dbReference>
<name>A0A084B379_STACB</name>
<proteinExistence type="predicted"/>
<dbReference type="HOGENOM" id="CLU_1107719_0_0_1"/>
<feature type="compositionally biased region" description="Basic and acidic residues" evidence="1">
    <location>
        <begin position="23"/>
        <end position="38"/>
    </location>
</feature>
<dbReference type="AlphaFoldDB" id="A0A084B379"/>